<dbReference type="HOGENOM" id="CLU_1121615_0_0_1"/>
<dbReference type="Gramene" id="ORUFI03G34730.1">
    <property type="protein sequence ID" value="ORUFI03G34730.1"/>
    <property type="gene ID" value="ORUFI03G34730"/>
</dbReference>
<feature type="region of interest" description="Disordered" evidence="1">
    <location>
        <begin position="64"/>
        <end position="90"/>
    </location>
</feature>
<dbReference type="EnsemblPlants" id="ORUFI03G34730.1">
    <property type="protein sequence ID" value="ORUFI03G34730.1"/>
    <property type="gene ID" value="ORUFI03G34730"/>
</dbReference>
<protein>
    <submittedName>
        <fullName evidence="2">Uncharacterized protein</fullName>
    </submittedName>
</protein>
<reference evidence="2" key="2">
    <citation type="submission" date="2015-06" db="UniProtKB">
        <authorList>
            <consortium name="EnsemblPlants"/>
        </authorList>
    </citation>
    <scope>IDENTIFICATION</scope>
</reference>
<feature type="compositionally biased region" description="Polar residues" evidence="1">
    <location>
        <begin position="8"/>
        <end position="17"/>
    </location>
</feature>
<proteinExistence type="predicted"/>
<evidence type="ECO:0000256" key="1">
    <source>
        <dbReference type="SAM" id="MobiDB-lite"/>
    </source>
</evidence>
<sequence>MFGAVRTARTTHQSPASRANGLGERGSVGAHGGARCCRWCRRPCGCCPPASCRTAPAPSLVLHGRRRRPATGARRDVSSRVQTQEKKKAEIRERKLDTHTGRGGGARWPGGRSRRGGLRRVRRLGAALTLRVRVPRRRRSPRRRHVAARLITITKRSIRDRSNNRSRGPVAQMLPFLPSVRCRLDQSNPTWGRFFSVAFTFACSWRRGERDSTIEGQMQLMLRRLHRSRIFWALRPRTSSTPAAAPTR</sequence>
<dbReference type="Proteomes" id="UP000008022">
    <property type="component" value="Unassembled WGS sequence"/>
</dbReference>
<name>A0A0E0P0Z3_ORYRU</name>
<feature type="compositionally biased region" description="Basic and acidic residues" evidence="1">
    <location>
        <begin position="73"/>
        <end position="90"/>
    </location>
</feature>
<evidence type="ECO:0000313" key="2">
    <source>
        <dbReference type="EnsemblPlants" id="ORUFI03G34730.1"/>
    </source>
</evidence>
<accession>A0A0E0P0Z3</accession>
<dbReference type="AlphaFoldDB" id="A0A0E0P0Z3"/>
<keyword evidence="3" id="KW-1185">Reference proteome</keyword>
<organism evidence="2 3">
    <name type="scientific">Oryza rufipogon</name>
    <name type="common">Brownbeard rice</name>
    <name type="synonym">Asian wild rice</name>
    <dbReference type="NCBI Taxonomy" id="4529"/>
    <lineage>
        <taxon>Eukaryota</taxon>
        <taxon>Viridiplantae</taxon>
        <taxon>Streptophyta</taxon>
        <taxon>Embryophyta</taxon>
        <taxon>Tracheophyta</taxon>
        <taxon>Spermatophyta</taxon>
        <taxon>Magnoliopsida</taxon>
        <taxon>Liliopsida</taxon>
        <taxon>Poales</taxon>
        <taxon>Poaceae</taxon>
        <taxon>BOP clade</taxon>
        <taxon>Oryzoideae</taxon>
        <taxon>Oryzeae</taxon>
        <taxon>Oryzinae</taxon>
        <taxon>Oryza</taxon>
    </lineage>
</organism>
<reference evidence="3" key="1">
    <citation type="submission" date="2013-06" db="EMBL/GenBank/DDBJ databases">
        <authorList>
            <person name="Zhao Q."/>
        </authorList>
    </citation>
    <scope>NUCLEOTIDE SEQUENCE</scope>
    <source>
        <strain evidence="3">cv. W1943</strain>
    </source>
</reference>
<feature type="region of interest" description="Disordered" evidence="1">
    <location>
        <begin position="1"/>
        <end position="30"/>
    </location>
</feature>
<evidence type="ECO:0000313" key="3">
    <source>
        <dbReference type="Proteomes" id="UP000008022"/>
    </source>
</evidence>